<protein>
    <submittedName>
        <fullName evidence="1">Uncharacterized protein YukE</fullName>
    </submittedName>
</protein>
<keyword evidence="2" id="KW-1185">Reference proteome</keyword>
<name>A0A923E7L4_9ACTO</name>
<dbReference type="Pfam" id="PF10824">
    <property type="entry name" value="T7SS_ESX_EspC"/>
    <property type="match status" value="1"/>
</dbReference>
<dbReference type="RefSeq" id="WP_184453077.1">
    <property type="nucleotide sequence ID" value="NZ_JACHMK010000001.1"/>
</dbReference>
<dbReference type="Proteomes" id="UP000617426">
    <property type="component" value="Unassembled WGS sequence"/>
</dbReference>
<dbReference type="EMBL" id="JACHMK010000001">
    <property type="protein sequence ID" value="MBB6334979.1"/>
    <property type="molecule type" value="Genomic_DNA"/>
</dbReference>
<sequence length="101" mass="10503">MTDIDISTDILRTAAYQADSAASQINTARIAAGQALADNAFGLMCSPLLLPLYAPFAAAADAMMSSAASAVSSAAANLRETADDFEDHDDQLVHAFHSVEL</sequence>
<dbReference type="AlphaFoldDB" id="A0A923E7L4"/>
<comment type="caution">
    <text evidence="1">The sequence shown here is derived from an EMBL/GenBank/DDBJ whole genome shotgun (WGS) entry which is preliminary data.</text>
</comment>
<proteinExistence type="predicted"/>
<dbReference type="GO" id="GO:0009306">
    <property type="term" value="P:protein secretion"/>
    <property type="evidence" value="ECO:0007669"/>
    <property type="project" value="InterPro"/>
</dbReference>
<evidence type="ECO:0000313" key="1">
    <source>
        <dbReference type="EMBL" id="MBB6334979.1"/>
    </source>
</evidence>
<organism evidence="1 2">
    <name type="scientific">Schaalia hyovaginalis</name>
    <dbReference type="NCBI Taxonomy" id="29316"/>
    <lineage>
        <taxon>Bacteria</taxon>
        <taxon>Bacillati</taxon>
        <taxon>Actinomycetota</taxon>
        <taxon>Actinomycetes</taxon>
        <taxon>Actinomycetales</taxon>
        <taxon>Actinomycetaceae</taxon>
        <taxon>Schaalia</taxon>
    </lineage>
</organism>
<reference evidence="1" key="1">
    <citation type="submission" date="2020-08" db="EMBL/GenBank/DDBJ databases">
        <title>Sequencing the genomes of 1000 actinobacteria strains.</title>
        <authorList>
            <person name="Klenk H.-P."/>
        </authorList>
    </citation>
    <scope>NUCLEOTIDE SEQUENCE</scope>
    <source>
        <strain evidence="1">DSM 10695</strain>
    </source>
</reference>
<evidence type="ECO:0000313" key="2">
    <source>
        <dbReference type="Proteomes" id="UP000617426"/>
    </source>
</evidence>
<accession>A0A923E7L4</accession>
<gene>
    <name evidence="1" type="ORF">HD592_001544</name>
</gene>
<dbReference type="InterPro" id="IPR022536">
    <property type="entry name" value="EspC"/>
</dbReference>